<name>A0ABD2ZAX9_9GENT</name>
<feature type="compositionally biased region" description="Basic residues" evidence="1">
    <location>
        <begin position="99"/>
        <end position="109"/>
    </location>
</feature>
<dbReference type="Pfam" id="PF25597">
    <property type="entry name" value="SH3_retrovirus"/>
    <property type="match status" value="1"/>
</dbReference>
<evidence type="ECO:0000313" key="3">
    <source>
        <dbReference type="EMBL" id="KAL3516244.1"/>
    </source>
</evidence>
<evidence type="ECO:0000259" key="2">
    <source>
        <dbReference type="Pfam" id="PF25597"/>
    </source>
</evidence>
<protein>
    <recommendedName>
        <fullName evidence="2">Retroviral polymerase SH3-like domain-containing protein</fullName>
    </recommendedName>
</protein>
<keyword evidence="4" id="KW-1185">Reference proteome</keyword>
<feature type="compositionally biased region" description="Basic and acidic residues" evidence="1">
    <location>
        <begin position="67"/>
        <end position="95"/>
    </location>
</feature>
<reference evidence="3 4" key="1">
    <citation type="submission" date="2024-11" db="EMBL/GenBank/DDBJ databases">
        <title>A near-complete genome assembly of Cinchona calisaya.</title>
        <authorList>
            <person name="Lian D.C."/>
            <person name="Zhao X.W."/>
            <person name="Wei L."/>
        </authorList>
    </citation>
    <scope>NUCLEOTIDE SEQUENCE [LARGE SCALE GENOMIC DNA]</scope>
    <source>
        <tissue evidence="3">Nenye</tissue>
    </source>
</reference>
<comment type="caution">
    <text evidence="3">The sequence shown here is derived from an EMBL/GenBank/DDBJ whole genome shotgun (WGS) entry which is preliminary data.</text>
</comment>
<evidence type="ECO:0000313" key="4">
    <source>
        <dbReference type="Proteomes" id="UP001630127"/>
    </source>
</evidence>
<dbReference type="AlphaFoldDB" id="A0ABD2ZAX9"/>
<proteinExistence type="predicted"/>
<dbReference type="Proteomes" id="UP001630127">
    <property type="component" value="Unassembled WGS sequence"/>
</dbReference>
<evidence type="ECO:0000256" key="1">
    <source>
        <dbReference type="SAM" id="MobiDB-lite"/>
    </source>
</evidence>
<dbReference type="InterPro" id="IPR057670">
    <property type="entry name" value="SH3_retrovirus"/>
</dbReference>
<dbReference type="EMBL" id="JBJUIK010000010">
    <property type="protein sequence ID" value="KAL3516244.1"/>
    <property type="molecule type" value="Genomic_DNA"/>
</dbReference>
<feature type="domain" description="Retroviral polymerase SH3-like" evidence="2">
    <location>
        <begin position="3"/>
        <end position="42"/>
    </location>
</feature>
<gene>
    <name evidence="3" type="ORF">ACH5RR_023146</name>
</gene>
<accession>A0ABD2ZAX9</accession>
<organism evidence="3 4">
    <name type="scientific">Cinchona calisaya</name>
    <dbReference type="NCBI Taxonomy" id="153742"/>
    <lineage>
        <taxon>Eukaryota</taxon>
        <taxon>Viridiplantae</taxon>
        <taxon>Streptophyta</taxon>
        <taxon>Embryophyta</taxon>
        <taxon>Tracheophyta</taxon>
        <taxon>Spermatophyta</taxon>
        <taxon>Magnoliopsida</taxon>
        <taxon>eudicotyledons</taxon>
        <taxon>Gunneridae</taxon>
        <taxon>Pentapetalae</taxon>
        <taxon>asterids</taxon>
        <taxon>lamiids</taxon>
        <taxon>Gentianales</taxon>
        <taxon>Rubiaceae</taxon>
        <taxon>Cinchonoideae</taxon>
        <taxon>Cinchoneae</taxon>
        <taxon>Cinchona</taxon>
    </lineage>
</organism>
<sequence>MRRRSDEGIFLGYSSDKKAYRVYNRRTLVIEEVVHVTFDEANDVISKDFCEDEDVGVQKKLEKLTIQEEHQETKESNEDDAHHLDEEGERKEDSPKNLPKARRFVSSHP</sequence>
<feature type="region of interest" description="Disordered" evidence="1">
    <location>
        <begin position="67"/>
        <end position="109"/>
    </location>
</feature>